<keyword evidence="1" id="KW-1133">Transmembrane helix</keyword>
<feature type="transmembrane region" description="Helical" evidence="1">
    <location>
        <begin position="13"/>
        <end position="32"/>
    </location>
</feature>
<dbReference type="PANTHER" id="PTHR37019">
    <property type="entry name" value="CHROMOSOME 1, WHOLE GENOME SHOTGUN SEQUENCE"/>
    <property type="match status" value="1"/>
</dbReference>
<accession>A0A6A6TE87</accession>
<keyword evidence="4" id="KW-1185">Reference proteome</keyword>
<dbReference type="OrthoDB" id="5313995at2759"/>
<evidence type="ECO:0000256" key="1">
    <source>
        <dbReference type="SAM" id="Phobius"/>
    </source>
</evidence>
<keyword evidence="1" id="KW-0472">Membrane</keyword>
<feature type="domain" description="DUF7704" evidence="2">
    <location>
        <begin position="11"/>
        <end position="144"/>
    </location>
</feature>
<name>A0A6A6TE87_9PLEO</name>
<dbReference type="AlphaFoldDB" id="A0A6A6TE87"/>
<feature type="transmembrane region" description="Helical" evidence="1">
    <location>
        <begin position="125"/>
        <end position="146"/>
    </location>
</feature>
<evidence type="ECO:0000313" key="4">
    <source>
        <dbReference type="Proteomes" id="UP000799324"/>
    </source>
</evidence>
<gene>
    <name evidence="3" type="ORF">K491DRAFT_329589</name>
</gene>
<organism evidence="3 4">
    <name type="scientific">Lophiostoma macrostomum CBS 122681</name>
    <dbReference type="NCBI Taxonomy" id="1314788"/>
    <lineage>
        <taxon>Eukaryota</taxon>
        <taxon>Fungi</taxon>
        <taxon>Dikarya</taxon>
        <taxon>Ascomycota</taxon>
        <taxon>Pezizomycotina</taxon>
        <taxon>Dothideomycetes</taxon>
        <taxon>Pleosporomycetidae</taxon>
        <taxon>Pleosporales</taxon>
        <taxon>Lophiostomataceae</taxon>
        <taxon>Lophiostoma</taxon>
    </lineage>
</organism>
<evidence type="ECO:0000259" key="2">
    <source>
        <dbReference type="Pfam" id="PF24803"/>
    </source>
</evidence>
<proteinExistence type="predicted"/>
<reference evidence="3" key="1">
    <citation type="journal article" date="2020" name="Stud. Mycol.">
        <title>101 Dothideomycetes genomes: a test case for predicting lifestyles and emergence of pathogens.</title>
        <authorList>
            <person name="Haridas S."/>
            <person name="Albert R."/>
            <person name="Binder M."/>
            <person name="Bloem J."/>
            <person name="Labutti K."/>
            <person name="Salamov A."/>
            <person name="Andreopoulos B."/>
            <person name="Baker S."/>
            <person name="Barry K."/>
            <person name="Bills G."/>
            <person name="Bluhm B."/>
            <person name="Cannon C."/>
            <person name="Castanera R."/>
            <person name="Culley D."/>
            <person name="Daum C."/>
            <person name="Ezra D."/>
            <person name="Gonzalez J."/>
            <person name="Henrissat B."/>
            <person name="Kuo A."/>
            <person name="Liang C."/>
            <person name="Lipzen A."/>
            <person name="Lutzoni F."/>
            <person name="Magnuson J."/>
            <person name="Mondo S."/>
            <person name="Nolan M."/>
            <person name="Ohm R."/>
            <person name="Pangilinan J."/>
            <person name="Park H.-J."/>
            <person name="Ramirez L."/>
            <person name="Alfaro M."/>
            <person name="Sun H."/>
            <person name="Tritt A."/>
            <person name="Yoshinaga Y."/>
            <person name="Zwiers L.-H."/>
            <person name="Turgeon B."/>
            <person name="Goodwin S."/>
            <person name="Spatafora J."/>
            <person name="Crous P."/>
            <person name="Grigoriev I."/>
        </authorList>
    </citation>
    <scope>NUCLEOTIDE SEQUENCE</scope>
    <source>
        <strain evidence="3">CBS 122681</strain>
    </source>
</reference>
<dbReference type="Pfam" id="PF24803">
    <property type="entry name" value="DUF7704"/>
    <property type="match status" value="1"/>
</dbReference>
<dbReference type="Proteomes" id="UP000799324">
    <property type="component" value="Unassembled WGS sequence"/>
</dbReference>
<evidence type="ECO:0000313" key="3">
    <source>
        <dbReference type="EMBL" id="KAF2657318.1"/>
    </source>
</evidence>
<keyword evidence="1" id="KW-0812">Transmembrane</keyword>
<dbReference type="PANTHER" id="PTHR37019:SF1">
    <property type="entry name" value="EXPERA DOMAIN-CONTAINING PROTEIN"/>
    <property type="match status" value="1"/>
</dbReference>
<sequence>MPAPGHSSVNISFFYRLFFTWIDPIICVWGAYMDFFDPTLVLSSHIPQPTADIGHAMILKQRGGGMLNFGFISAVLLRYTNDLKIWRIVQIADFVVDLAYFWAAWDVLSAQQRLDPSTWRAEDWGSIAITGTATMTRIFFLLGIGVEPKRNAYKKT</sequence>
<protein>
    <recommendedName>
        <fullName evidence="2">DUF7704 domain-containing protein</fullName>
    </recommendedName>
</protein>
<dbReference type="EMBL" id="MU004326">
    <property type="protein sequence ID" value="KAF2657318.1"/>
    <property type="molecule type" value="Genomic_DNA"/>
</dbReference>
<dbReference type="InterPro" id="IPR056121">
    <property type="entry name" value="DUF7704"/>
</dbReference>